<name>A0A6N7L0X3_9ACTN</name>
<dbReference type="GO" id="GO:0003677">
    <property type="term" value="F:DNA binding"/>
    <property type="evidence" value="ECO:0007669"/>
    <property type="project" value="InterPro"/>
</dbReference>
<dbReference type="AlphaFoldDB" id="A0A6N7L0X3"/>
<dbReference type="Proteomes" id="UP000450000">
    <property type="component" value="Unassembled WGS sequence"/>
</dbReference>
<dbReference type="RefSeq" id="WP_153470153.1">
    <property type="nucleotide sequence ID" value="NZ_WBOF01000004.1"/>
</dbReference>
<sequence>MAASIDQAIDDDPLSVVVDQIAAVERGLSADRIREVTQTVLPGRTVQRRVAQELRDNAGVLRTGRSPSVWAVGKLLVALTKAGAVQVAVPRCCGCDREIRSLLSRKGGLWACGGCSRAKEECGACGTIGYVISRDRLGRPRCPRCPDDEDPTEELIEAVTGRHPGLERETVERALAGCSTRRAVRRRVAWAVLDQPELLTGVGAQAPTPSALAFINALVDAGATTVVRPGCALCGVADRLRAKRDGQRICWRCDDEARAETCASCGKLRKPGYRNDDGRAVCRDCRANDPISHEPCTGCGHRRRVKARTAQGPWCQQCSPREHRECSVCGQTRRCLTSRATGSPWCRNCRSRHIRCSSCGAVAPLRGGTLRAPLCAPCLNPDPDFWDRCPLCATSWQFGTEPCQRCLVGQRLSELLGHRDDEVPAELEPFRRALAGVERPDHAMGWLAKPKVATLLTALGGDPRSVTHDVLDELPAGKPLNHLRAVLVASGVLPARDERIAQLERWAADQIATRTDPHDRRILHGYAIWHHLRRLRRRLRGQPMTVAQGSNVRVHITAAIQLLEHASNRCGSLNAYTQGELDEFLAHHATYPSRAAHFVRWAVAHRHAHNMKAPATRWAGPSGPYDEDRRWEVARRLLHDDGPPVADRVAGLLLLLYAQTVNTIRHLTVGHVQRDGERLTILFGDRPIVLPAPLDALVEELITHRRGHTLLDVPGTWLFPGRLPGQPLSSSQVVKRLRGLGIKPRQDRGTALFTLAAEIPAVILARTLGIHRSVAVQWQRASGGDWAAYAADVAARPVRTSPPAG</sequence>
<comment type="caution">
    <text evidence="1">The sequence shown here is derived from an EMBL/GenBank/DDBJ whole genome shotgun (WGS) entry which is preliminary data.</text>
</comment>
<dbReference type="SUPFAM" id="SSF56349">
    <property type="entry name" value="DNA breaking-rejoining enzymes"/>
    <property type="match status" value="1"/>
</dbReference>
<proteinExistence type="predicted"/>
<evidence type="ECO:0000313" key="1">
    <source>
        <dbReference type="EMBL" id="MQS17390.1"/>
    </source>
</evidence>
<gene>
    <name evidence="1" type="ORF">F7Q99_35715</name>
</gene>
<organism evidence="1 2">
    <name type="scientific">Streptomyces kaniharaensis</name>
    <dbReference type="NCBI Taxonomy" id="212423"/>
    <lineage>
        <taxon>Bacteria</taxon>
        <taxon>Bacillati</taxon>
        <taxon>Actinomycetota</taxon>
        <taxon>Actinomycetes</taxon>
        <taxon>Kitasatosporales</taxon>
        <taxon>Streptomycetaceae</taxon>
        <taxon>Streptomyces</taxon>
    </lineage>
</organism>
<evidence type="ECO:0000313" key="2">
    <source>
        <dbReference type="Proteomes" id="UP000450000"/>
    </source>
</evidence>
<dbReference type="EMBL" id="WBOF01000004">
    <property type="protein sequence ID" value="MQS17390.1"/>
    <property type="molecule type" value="Genomic_DNA"/>
</dbReference>
<accession>A0A6N7L0X3</accession>
<keyword evidence="2" id="KW-1185">Reference proteome</keyword>
<reference evidence="1 2" key="1">
    <citation type="submission" date="2019-09" db="EMBL/GenBank/DDBJ databases">
        <title>Genome Sequences of Streptomyces kaniharaensis ATCC 21070.</title>
        <authorList>
            <person name="Zhu W."/>
            <person name="De Crecy-Lagard V."/>
            <person name="Richards N.G."/>
        </authorList>
    </citation>
    <scope>NUCLEOTIDE SEQUENCE [LARGE SCALE GENOMIC DNA]</scope>
    <source>
        <strain evidence="1 2">SF-557</strain>
    </source>
</reference>
<dbReference type="InterPro" id="IPR011010">
    <property type="entry name" value="DNA_brk_join_enz"/>
</dbReference>
<protein>
    <submittedName>
        <fullName evidence="1">Site-specific integrase</fullName>
    </submittedName>
</protein>
<dbReference type="OrthoDB" id="3405537at2"/>